<dbReference type="STRING" id="872965.SE16_07240"/>
<dbReference type="Gene3D" id="3.90.1640.10">
    <property type="entry name" value="inorganic pyrophosphatase (n-terminal core)"/>
    <property type="match status" value="1"/>
</dbReference>
<dbReference type="PATRIC" id="fig|872965.6.peg.1489"/>
<dbReference type="InParanoid" id="A0A0M8K959"/>
<proteinExistence type="predicted"/>
<evidence type="ECO:0000313" key="4">
    <source>
        <dbReference type="EMBL" id="KPL88556.1"/>
    </source>
</evidence>
<keyword evidence="5" id="KW-1185">Reference proteome</keyword>
<dbReference type="Gene3D" id="3.10.310.30">
    <property type="match status" value="1"/>
</dbReference>
<evidence type="ECO:0000259" key="2">
    <source>
        <dbReference type="Pfam" id="PF02272"/>
    </source>
</evidence>
<dbReference type="InterPro" id="IPR003156">
    <property type="entry name" value="DHHA1_dom"/>
</dbReference>
<evidence type="ECO:0000259" key="1">
    <source>
        <dbReference type="Pfam" id="PF01368"/>
    </source>
</evidence>
<reference evidence="3 5" key="1">
    <citation type="journal article" date="2015" name="Genome Announc.">
        <title>Draft Genome Sequence of a Heterotrophic Facultative Anaerobic Thermophilic Bacterium, Ardenticatena maritima Strain 110ST.</title>
        <authorList>
            <person name="Kawaichi S."/>
            <person name="Yoshida T."/>
            <person name="Sako Y."/>
            <person name="Nakamura R."/>
        </authorList>
    </citation>
    <scope>NUCLEOTIDE SEQUENCE [LARGE SCALE GENOMIC DNA]</scope>
    <source>
        <strain evidence="3 5">110S</strain>
    </source>
</reference>
<dbReference type="InterPro" id="IPR038763">
    <property type="entry name" value="DHH_sf"/>
</dbReference>
<reference evidence="5" key="3">
    <citation type="submission" date="2015-08" db="EMBL/GenBank/DDBJ databases">
        <title>Draft Genome Sequence of a Heterotrophic Facultative Anaerobic Bacterium Ardenticatena maritima Strain 110S.</title>
        <authorList>
            <person name="Kawaichi S."/>
            <person name="Yoshida T."/>
            <person name="Sako Y."/>
            <person name="Nakamura R."/>
        </authorList>
    </citation>
    <scope>NUCLEOTIDE SEQUENCE [LARGE SCALE GENOMIC DNA]</scope>
    <source>
        <strain evidence="5">110S</strain>
    </source>
</reference>
<organism evidence="3 5">
    <name type="scientific">Ardenticatena maritima</name>
    <dbReference type="NCBI Taxonomy" id="872965"/>
    <lineage>
        <taxon>Bacteria</taxon>
        <taxon>Bacillati</taxon>
        <taxon>Chloroflexota</taxon>
        <taxon>Ardenticatenia</taxon>
        <taxon>Ardenticatenales</taxon>
        <taxon>Ardenticatenaceae</taxon>
        <taxon>Ardenticatena</taxon>
    </lineage>
</organism>
<dbReference type="FunCoup" id="A0A0M8K959">
    <property type="interactions" value="81"/>
</dbReference>
<dbReference type="InterPro" id="IPR051319">
    <property type="entry name" value="Oligoribo/pAp-PDE_c-di-AMP_PDE"/>
</dbReference>
<evidence type="ECO:0000313" key="3">
    <source>
        <dbReference type="EMBL" id="GAP63282.1"/>
    </source>
</evidence>
<protein>
    <submittedName>
        <fullName evidence="3">Phosphoesterase RecJ domain-containing protein</fullName>
    </submittedName>
</protein>
<dbReference type="OrthoDB" id="9803668at2"/>
<evidence type="ECO:0000313" key="6">
    <source>
        <dbReference type="Proteomes" id="UP000050502"/>
    </source>
</evidence>
<dbReference type="Proteomes" id="UP000050502">
    <property type="component" value="Unassembled WGS sequence"/>
</dbReference>
<dbReference type="EMBL" id="BBZA01000134">
    <property type="protein sequence ID" value="GAP63282.1"/>
    <property type="molecule type" value="Genomic_DNA"/>
</dbReference>
<dbReference type="PANTHER" id="PTHR47618:SF1">
    <property type="entry name" value="BIFUNCTIONAL OLIGORIBONUCLEASE AND PAP PHOSPHATASE NRNA"/>
    <property type="match status" value="1"/>
</dbReference>
<dbReference type="Pfam" id="PF02272">
    <property type="entry name" value="DHHA1"/>
    <property type="match status" value="1"/>
</dbReference>
<comment type="caution">
    <text evidence="3">The sequence shown here is derived from an EMBL/GenBank/DDBJ whole genome shotgun (WGS) entry which is preliminary data.</text>
</comment>
<dbReference type="SUPFAM" id="SSF64182">
    <property type="entry name" value="DHH phosphoesterases"/>
    <property type="match status" value="1"/>
</dbReference>
<dbReference type="Pfam" id="PF01368">
    <property type="entry name" value="DHH"/>
    <property type="match status" value="1"/>
</dbReference>
<dbReference type="AlphaFoldDB" id="A0A0M8K959"/>
<gene>
    <name evidence="3" type="ORF">ARMA_1705</name>
    <name evidence="4" type="ORF">SE16_07240</name>
</gene>
<dbReference type="PANTHER" id="PTHR47618">
    <property type="entry name" value="BIFUNCTIONAL OLIGORIBONUCLEASE AND PAP PHOSPHATASE NRNA"/>
    <property type="match status" value="1"/>
</dbReference>
<feature type="domain" description="DHHA1" evidence="2">
    <location>
        <begin position="230"/>
        <end position="316"/>
    </location>
</feature>
<dbReference type="RefSeq" id="WP_054493140.1">
    <property type="nucleotide sequence ID" value="NZ_BBZA01000134.1"/>
</dbReference>
<dbReference type="GO" id="GO:0003676">
    <property type="term" value="F:nucleic acid binding"/>
    <property type="evidence" value="ECO:0007669"/>
    <property type="project" value="InterPro"/>
</dbReference>
<sequence length="332" mass="35443">MSKQHAANTILNADKVLIFSHVDPDGDAIGSALGLMWALRSIGKHANVSFADPVPVRLRFLPGSEEVAPRPPADDELIVVLDASDPDRVGGPLPAEAMQGREVVNIDHHVTNVNYGTVNWVDPSYPAVAQMIYHLLPLLGIERPDANTATCLLTGMVTDTNAFSTSHTTPAVLRDAADLMEAGAPLPTIMQEAIRSRTLQEVRLWGQVLYDFAVEDGIAWAINTREKQAKAQASENDAGGMSNFLLNIRGVKVAITFNELEDGRTKISMRAKPGHNLADLAFRLGGGGHPLAAGATLDMPIEEAVRTVIPMLHEVIREAETTASATGAAASA</sequence>
<dbReference type="InterPro" id="IPR001667">
    <property type="entry name" value="DDH_dom"/>
</dbReference>
<dbReference type="Proteomes" id="UP000037784">
    <property type="component" value="Unassembled WGS sequence"/>
</dbReference>
<accession>A0A0M8K959</accession>
<dbReference type="EMBL" id="LGKN01000004">
    <property type="protein sequence ID" value="KPL88556.1"/>
    <property type="molecule type" value="Genomic_DNA"/>
</dbReference>
<feature type="domain" description="DDH" evidence="1">
    <location>
        <begin position="15"/>
        <end position="156"/>
    </location>
</feature>
<name>A0A0M8K959_9CHLR</name>
<reference evidence="4 6" key="2">
    <citation type="submission" date="2015-07" db="EMBL/GenBank/DDBJ databases">
        <title>Whole genome sequence of Ardenticatena maritima DSM 23922.</title>
        <authorList>
            <person name="Hemp J."/>
            <person name="Ward L.M."/>
            <person name="Pace L.A."/>
            <person name="Fischer W.W."/>
        </authorList>
    </citation>
    <scope>NUCLEOTIDE SEQUENCE [LARGE SCALE GENOMIC DNA]</scope>
    <source>
        <strain evidence="4 6">110S</strain>
    </source>
</reference>
<evidence type="ECO:0000313" key="5">
    <source>
        <dbReference type="Proteomes" id="UP000037784"/>
    </source>
</evidence>